<dbReference type="PANTHER" id="PTHR34236">
    <property type="entry name" value="DIMETHYL SULFOXIDE REDUCTASE TRANSCRIPTIONAL ACTIVATOR"/>
    <property type="match status" value="1"/>
</dbReference>
<dbReference type="STRING" id="1202768.SAMN05216285_3547"/>
<keyword evidence="6" id="KW-1185">Reference proteome</keyword>
<feature type="domain" description="HTH bat-type" evidence="3">
    <location>
        <begin position="156"/>
        <end position="207"/>
    </location>
</feature>
<dbReference type="EMBL" id="FOIS01000004">
    <property type="protein sequence ID" value="SEW26163.1"/>
    <property type="molecule type" value="Genomic_DNA"/>
</dbReference>
<sequence length="221" mass="25100">MSIIAEFTIPSTEFVFGDVFTEAPEASIELERIVPTTDSLMPYFWLKSGDHETVERVIRDHPAIRDVTRVDAIDDYALYRAKWDEDVHDLIYGIGETEGVILEAYSDDRWFFRLRFADHGALARFYNFCTDHSISLHLERVYTLSEHIEQGRQLGLTPEQREALVLALDRGYFDTPSQASLSELGDVIGISQQAMSKRVRGGTKQVLTKVLLESGNQGPRS</sequence>
<keyword evidence="2" id="KW-0804">Transcription</keyword>
<organism evidence="5 6">
    <name type="scientific">Natrinema salifodinae</name>
    <dbReference type="NCBI Taxonomy" id="1202768"/>
    <lineage>
        <taxon>Archaea</taxon>
        <taxon>Methanobacteriati</taxon>
        <taxon>Methanobacteriota</taxon>
        <taxon>Stenosarchaea group</taxon>
        <taxon>Halobacteria</taxon>
        <taxon>Halobacteriales</taxon>
        <taxon>Natrialbaceae</taxon>
        <taxon>Natrinema</taxon>
    </lineage>
</organism>
<dbReference type="Proteomes" id="UP000183275">
    <property type="component" value="Unassembled WGS sequence"/>
</dbReference>
<dbReference type="Pfam" id="PF15915">
    <property type="entry name" value="BAT"/>
    <property type="match status" value="1"/>
</dbReference>
<dbReference type="OrthoDB" id="156233at2157"/>
<accession>A0A1I0QGD5</accession>
<dbReference type="RefSeq" id="WP_049989453.1">
    <property type="nucleotide sequence ID" value="NZ_FOIS01000004.1"/>
</dbReference>
<evidence type="ECO:0000259" key="4">
    <source>
        <dbReference type="Pfam" id="PF15915"/>
    </source>
</evidence>
<keyword evidence="1" id="KW-0805">Transcription regulation</keyword>
<dbReference type="InterPro" id="IPR007050">
    <property type="entry name" value="HTH_bacterioopsin"/>
</dbReference>
<protein>
    <recommendedName>
        <fullName evidence="7">GAF and HTH_10 associated domain-containing protein</fullName>
    </recommendedName>
</protein>
<feature type="domain" description="Bacterioopsin transcriptional activator GAF and HTH associated" evidence="4">
    <location>
        <begin position="6"/>
        <end position="138"/>
    </location>
</feature>
<proteinExistence type="predicted"/>
<dbReference type="eggNOG" id="arCOG02280">
    <property type="taxonomic scope" value="Archaea"/>
</dbReference>
<dbReference type="InterPro" id="IPR031803">
    <property type="entry name" value="BAT_GAF/HTH-assoc"/>
</dbReference>
<evidence type="ECO:0000259" key="3">
    <source>
        <dbReference type="Pfam" id="PF04967"/>
    </source>
</evidence>
<reference evidence="6" key="1">
    <citation type="submission" date="2016-10" db="EMBL/GenBank/DDBJ databases">
        <authorList>
            <person name="Varghese N."/>
        </authorList>
    </citation>
    <scope>NUCLEOTIDE SEQUENCE [LARGE SCALE GENOMIC DNA]</scope>
    <source>
        <strain evidence="6">CGMCC 1.12284</strain>
    </source>
</reference>
<evidence type="ECO:0000313" key="6">
    <source>
        <dbReference type="Proteomes" id="UP000183275"/>
    </source>
</evidence>
<evidence type="ECO:0000256" key="1">
    <source>
        <dbReference type="ARBA" id="ARBA00023015"/>
    </source>
</evidence>
<evidence type="ECO:0000256" key="2">
    <source>
        <dbReference type="ARBA" id="ARBA00023163"/>
    </source>
</evidence>
<dbReference type="PANTHER" id="PTHR34236:SF1">
    <property type="entry name" value="DIMETHYL SULFOXIDE REDUCTASE TRANSCRIPTIONAL ACTIVATOR"/>
    <property type="match status" value="1"/>
</dbReference>
<gene>
    <name evidence="5" type="ORF">SAMN05216285_3547</name>
</gene>
<name>A0A1I0QGD5_9EURY</name>
<dbReference type="Pfam" id="PF04967">
    <property type="entry name" value="HTH_10"/>
    <property type="match status" value="1"/>
</dbReference>
<evidence type="ECO:0000313" key="5">
    <source>
        <dbReference type="EMBL" id="SEW26163.1"/>
    </source>
</evidence>
<dbReference type="AlphaFoldDB" id="A0A1I0QGD5"/>
<evidence type="ECO:0008006" key="7">
    <source>
        <dbReference type="Google" id="ProtNLM"/>
    </source>
</evidence>